<sequence>MRYEAPPQSIWRGLALLTLSAFLFATMGVFIRQASHTVNNETIVFFRNLTGSLMLLPLLAIHGTALLKTQVFHKHLWRSVVGLAAMYGFFYAIAELPLASAMVFTYSSPVFIPLIAWLFLKEQITARMMFAAGLGMVGVLMICRPDLAGMGFISVVGMSASLLAAMAFVTVRALSGSEPTTRIVLYFSLISVCISAIPMLWAWRALSLHEYAWVLGAGVLATFSQLAMSRAYSLAPAGRIGPAAYLAIVFAGLWAWLLWDELPETLAVAGIVIIFLATLMCLDSPLFWRKITRRKGTLAAR</sequence>
<feature type="domain" description="EamA" evidence="6">
    <location>
        <begin position="12"/>
        <end position="142"/>
    </location>
</feature>
<evidence type="ECO:0000256" key="4">
    <source>
        <dbReference type="ARBA" id="ARBA00023136"/>
    </source>
</evidence>
<dbReference type="PANTHER" id="PTHR22911:SF6">
    <property type="entry name" value="SOLUTE CARRIER FAMILY 35 MEMBER G1"/>
    <property type="match status" value="1"/>
</dbReference>
<feature type="transmembrane region" description="Helical" evidence="5">
    <location>
        <begin position="183"/>
        <end position="205"/>
    </location>
</feature>
<dbReference type="RefSeq" id="WP_116208271.1">
    <property type="nucleotide sequence ID" value="NZ_QUNR01000003.1"/>
</dbReference>
<dbReference type="Gene3D" id="1.10.3730.20">
    <property type="match status" value="1"/>
</dbReference>
<feature type="transmembrane region" description="Helical" evidence="5">
    <location>
        <begin position="148"/>
        <end position="171"/>
    </location>
</feature>
<evidence type="ECO:0000256" key="5">
    <source>
        <dbReference type="SAM" id="Phobius"/>
    </source>
</evidence>
<feature type="domain" description="EamA" evidence="6">
    <location>
        <begin position="156"/>
        <end position="280"/>
    </location>
</feature>
<evidence type="ECO:0000256" key="1">
    <source>
        <dbReference type="ARBA" id="ARBA00004141"/>
    </source>
</evidence>
<comment type="caution">
    <text evidence="7">The sequence shown here is derived from an EMBL/GenBank/DDBJ whole genome shotgun (WGS) entry which is preliminary data.</text>
</comment>
<feature type="transmembrane region" description="Helical" evidence="5">
    <location>
        <begin position="240"/>
        <end position="259"/>
    </location>
</feature>
<dbReference type="Pfam" id="PF00892">
    <property type="entry name" value="EamA"/>
    <property type="match status" value="2"/>
</dbReference>
<organism evidence="7 8">
    <name type="scientific">Paraperlucidibaca baekdonensis</name>
    <dbReference type="NCBI Taxonomy" id="748120"/>
    <lineage>
        <taxon>Bacteria</taxon>
        <taxon>Pseudomonadati</taxon>
        <taxon>Pseudomonadota</taxon>
        <taxon>Gammaproteobacteria</taxon>
        <taxon>Moraxellales</taxon>
        <taxon>Moraxellaceae</taxon>
        <taxon>Paraperlucidibaca</taxon>
    </lineage>
</organism>
<reference evidence="7 8" key="1">
    <citation type="submission" date="2018-08" db="EMBL/GenBank/DDBJ databases">
        <title>Genomic Encyclopedia of Type Strains, Phase IV (KMG-IV): sequencing the most valuable type-strain genomes for metagenomic binning, comparative biology and taxonomic classification.</title>
        <authorList>
            <person name="Goeker M."/>
        </authorList>
    </citation>
    <scope>NUCLEOTIDE SEQUENCE [LARGE SCALE GENOMIC DNA]</scope>
    <source>
        <strain evidence="7 8">DSM 26022</strain>
    </source>
</reference>
<dbReference type="SUPFAM" id="SSF103481">
    <property type="entry name" value="Multidrug resistance efflux transporter EmrE"/>
    <property type="match status" value="2"/>
</dbReference>
<feature type="transmembrane region" description="Helical" evidence="5">
    <location>
        <begin position="76"/>
        <end position="94"/>
    </location>
</feature>
<dbReference type="PANTHER" id="PTHR22911">
    <property type="entry name" value="ACYL-MALONYL CONDENSING ENZYME-RELATED"/>
    <property type="match status" value="1"/>
</dbReference>
<proteinExistence type="predicted"/>
<keyword evidence="8" id="KW-1185">Reference proteome</keyword>
<evidence type="ECO:0000313" key="7">
    <source>
        <dbReference type="EMBL" id="REH37652.1"/>
    </source>
</evidence>
<evidence type="ECO:0000259" key="6">
    <source>
        <dbReference type="Pfam" id="PF00892"/>
    </source>
</evidence>
<evidence type="ECO:0000256" key="2">
    <source>
        <dbReference type="ARBA" id="ARBA00022692"/>
    </source>
</evidence>
<dbReference type="OrthoDB" id="5565182at2"/>
<accession>A0A3E0H5D4</accession>
<dbReference type="EMBL" id="QUNR01000003">
    <property type="protein sequence ID" value="REH37652.1"/>
    <property type="molecule type" value="Genomic_DNA"/>
</dbReference>
<evidence type="ECO:0000256" key="3">
    <source>
        <dbReference type="ARBA" id="ARBA00022989"/>
    </source>
</evidence>
<dbReference type="AlphaFoldDB" id="A0A3E0H5D4"/>
<protein>
    <submittedName>
        <fullName evidence="7">Putative membrane protein</fullName>
    </submittedName>
</protein>
<comment type="subcellular location">
    <subcellularLocation>
        <location evidence="1">Membrane</location>
        <topology evidence="1">Multi-pass membrane protein</topology>
    </subcellularLocation>
</comment>
<feature type="transmembrane region" description="Helical" evidence="5">
    <location>
        <begin position="211"/>
        <end position="228"/>
    </location>
</feature>
<keyword evidence="2 5" id="KW-0812">Transmembrane</keyword>
<feature type="transmembrane region" description="Helical" evidence="5">
    <location>
        <begin position="44"/>
        <end position="67"/>
    </location>
</feature>
<dbReference type="InterPro" id="IPR000620">
    <property type="entry name" value="EamA_dom"/>
</dbReference>
<keyword evidence="4 5" id="KW-0472">Membrane</keyword>
<dbReference type="InterPro" id="IPR037185">
    <property type="entry name" value="EmrE-like"/>
</dbReference>
<feature type="transmembrane region" description="Helical" evidence="5">
    <location>
        <begin position="100"/>
        <end position="119"/>
    </location>
</feature>
<name>A0A3E0H5D4_9GAMM</name>
<dbReference type="GO" id="GO:0016020">
    <property type="term" value="C:membrane"/>
    <property type="evidence" value="ECO:0007669"/>
    <property type="project" value="UniProtKB-SubCell"/>
</dbReference>
<dbReference type="Proteomes" id="UP000256774">
    <property type="component" value="Unassembled WGS sequence"/>
</dbReference>
<feature type="transmembrane region" description="Helical" evidence="5">
    <location>
        <begin position="265"/>
        <end position="288"/>
    </location>
</feature>
<gene>
    <name evidence="7" type="ORF">DFR26_1431</name>
</gene>
<keyword evidence="3 5" id="KW-1133">Transmembrane helix</keyword>
<evidence type="ECO:0000313" key="8">
    <source>
        <dbReference type="Proteomes" id="UP000256774"/>
    </source>
</evidence>